<sequence length="628" mass="73039">MCGINGFNFNCESGIKKMITSLNHRGPDGNDFYMDSKVSLGHNRLSIIDLSNASSQPLTYTTHQSQFKIVFNGEIYNYVELKKQLLSLGYTFNTESDTEVILAAFAEWGEKCVNRFNGMWAFCIYDINKQTLFFSRDRLGVKPLYYFNLKEKLIFASELKSILTHEDLQINKLENIDNESVKLYFALGYIPAPKTIYKNVFKVEAGTNLLFDLDTAEFVKKYKFFEIQQSRKEYNEKVLLEQGEALIKDAVRLRMRSDVPVGAFLSGGLDSSTVVAEMRHFTELSNLHTFSMGFDENKYDETPFINIVKDSFKTKHHHLTFTNPDFMTALEIYPQIFDEPFSDYSSYPTYNICRLAQRHVTVVLSGDGGDEIFGGYPIYSVGYTLDRLMKLPTFLRESLLKTIHSVKWLNPKLDKIAELLKLSLNEKDEFYSELFSNNRYKPKIFKTFSKGKLGEALEMAENNLAEALRIYDLRSNTLSDNYLVKVDRTSMANSIEVRSPFLDYRFIDFSQKIPVKHKVSFGKDKILMRKMVEPILPSEIITRKKMGFTPPIKKFLASALPENKLSTYIDYLRLFDYKLFEFYNNLVTKSFNSNDSQSDYYFIKLITFARWFEYWISTDNLKKDDTRH</sequence>
<evidence type="ECO:0000313" key="12">
    <source>
        <dbReference type="EMBL" id="KPM48550.1"/>
    </source>
</evidence>
<dbReference type="InterPro" id="IPR033738">
    <property type="entry name" value="AsnB_N"/>
</dbReference>
<proteinExistence type="inferred from homology"/>
<evidence type="ECO:0000256" key="4">
    <source>
        <dbReference type="ARBA" id="ARBA00022741"/>
    </source>
</evidence>
<dbReference type="InterPro" id="IPR051786">
    <property type="entry name" value="ASN_synthetase/amidase"/>
</dbReference>
<dbReference type="PROSITE" id="PS51278">
    <property type="entry name" value="GATASE_TYPE_2"/>
    <property type="match status" value="1"/>
</dbReference>
<keyword evidence="5 9" id="KW-0067">ATP-binding</keyword>
<dbReference type="PIRSF" id="PIRSF001589">
    <property type="entry name" value="Asn_synthetase_glu-h"/>
    <property type="match status" value="1"/>
</dbReference>
<dbReference type="GO" id="GO:0006529">
    <property type="term" value="P:asparagine biosynthetic process"/>
    <property type="evidence" value="ECO:0007669"/>
    <property type="project" value="UniProtKB-KW"/>
</dbReference>
<keyword evidence="6 8" id="KW-0315">Glutamine amidotransferase</keyword>
<dbReference type="GO" id="GO:0005829">
    <property type="term" value="C:cytosol"/>
    <property type="evidence" value="ECO:0007669"/>
    <property type="project" value="TreeGrafter"/>
</dbReference>
<protein>
    <recommendedName>
        <fullName evidence="3">asparagine synthase (glutamine-hydrolyzing)</fullName>
        <ecNumber evidence="3">6.3.5.4</ecNumber>
    </recommendedName>
</protein>
<dbReference type="NCBIfam" id="TIGR01536">
    <property type="entry name" value="asn_synth_AEB"/>
    <property type="match status" value="1"/>
</dbReference>
<name>A0A0P7C7W9_9BACT</name>
<dbReference type="InterPro" id="IPR014729">
    <property type="entry name" value="Rossmann-like_a/b/a_fold"/>
</dbReference>
<dbReference type="GO" id="GO:0005524">
    <property type="term" value="F:ATP binding"/>
    <property type="evidence" value="ECO:0007669"/>
    <property type="project" value="UniProtKB-KW"/>
</dbReference>
<organism evidence="12 13">
    <name type="scientific">Jiulongibacter sediminis</name>
    <dbReference type="NCBI Taxonomy" id="1605367"/>
    <lineage>
        <taxon>Bacteria</taxon>
        <taxon>Pseudomonadati</taxon>
        <taxon>Bacteroidota</taxon>
        <taxon>Cytophagia</taxon>
        <taxon>Cytophagales</taxon>
        <taxon>Leadbetterellaceae</taxon>
        <taxon>Jiulongibacter</taxon>
    </lineage>
</organism>
<dbReference type="PANTHER" id="PTHR43284:SF1">
    <property type="entry name" value="ASPARAGINE SYNTHETASE"/>
    <property type="match status" value="1"/>
</dbReference>
<dbReference type="EMBL" id="LGTQ01000006">
    <property type="protein sequence ID" value="KPM48550.1"/>
    <property type="molecule type" value="Genomic_DNA"/>
</dbReference>
<dbReference type="Pfam" id="PF13537">
    <property type="entry name" value="GATase_7"/>
    <property type="match status" value="1"/>
</dbReference>
<evidence type="ECO:0000256" key="2">
    <source>
        <dbReference type="ARBA" id="ARBA00005752"/>
    </source>
</evidence>
<comment type="catalytic activity">
    <reaction evidence="7">
        <text>L-aspartate + L-glutamine + ATP + H2O = L-asparagine + L-glutamate + AMP + diphosphate + H(+)</text>
        <dbReference type="Rhea" id="RHEA:12228"/>
        <dbReference type="ChEBI" id="CHEBI:15377"/>
        <dbReference type="ChEBI" id="CHEBI:15378"/>
        <dbReference type="ChEBI" id="CHEBI:29985"/>
        <dbReference type="ChEBI" id="CHEBI:29991"/>
        <dbReference type="ChEBI" id="CHEBI:30616"/>
        <dbReference type="ChEBI" id="CHEBI:33019"/>
        <dbReference type="ChEBI" id="CHEBI:58048"/>
        <dbReference type="ChEBI" id="CHEBI:58359"/>
        <dbReference type="ChEBI" id="CHEBI:456215"/>
        <dbReference type="EC" id="6.3.5.4"/>
    </reaction>
</comment>
<evidence type="ECO:0000256" key="9">
    <source>
        <dbReference type="PIRSR" id="PIRSR001589-2"/>
    </source>
</evidence>
<dbReference type="CDD" id="cd00712">
    <property type="entry name" value="AsnB"/>
    <property type="match status" value="1"/>
</dbReference>
<feature type="binding site" evidence="9">
    <location>
        <position position="97"/>
    </location>
    <ligand>
        <name>L-glutamine</name>
        <dbReference type="ChEBI" id="CHEBI:58359"/>
    </ligand>
</feature>
<evidence type="ECO:0000256" key="7">
    <source>
        <dbReference type="ARBA" id="ARBA00048741"/>
    </source>
</evidence>
<evidence type="ECO:0000313" key="13">
    <source>
        <dbReference type="Proteomes" id="UP000050454"/>
    </source>
</evidence>
<keyword evidence="8" id="KW-0028">Amino-acid biosynthesis</keyword>
<dbReference type="PANTHER" id="PTHR43284">
    <property type="entry name" value="ASPARAGINE SYNTHETASE (GLUTAMINE-HYDROLYZING)"/>
    <property type="match status" value="1"/>
</dbReference>
<evidence type="ECO:0000259" key="11">
    <source>
        <dbReference type="PROSITE" id="PS51278"/>
    </source>
</evidence>
<evidence type="ECO:0000256" key="6">
    <source>
        <dbReference type="ARBA" id="ARBA00022962"/>
    </source>
</evidence>
<dbReference type="AlphaFoldDB" id="A0A0P7C7W9"/>
<feature type="active site" description="For GATase activity" evidence="8">
    <location>
        <position position="2"/>
    </location>
</feature>
<evidence type="ECO:0000256" key="10">
    <source>
        <dbReference type="PIRSR" id="PIRSR001589-3"/>
    </source>
</evidence>
<comment type="similarity">
    <text evidence="2">Belongs to the asparagine synthetase family.</text>
</comment>
<dbReference type="Pfam" id="PF00733">
    <property type="entry name" value="Asn_synthase"/>
    <property type="match status" value="1"/>
</dbReference>
<accession>A0A0P7C7W9</accession>
<dbReference type="SUPFAM" id="SSF56235">
    <property type="entry name" value="N-terminal nucleophile aminohydrolases (Ntn hydrolases)"/>
    <property type="match status" value="1"/>
</dbReference>
<feature type="binding site" evidence="9">
    <location>
        <begin position="365"/>
        <end position="366"/>
    </location>
    <ligand>
        <name>ATP</name>
        <dbReference type="ChEBI" id="CHEBI:30616"/>
    </ligand>
</feature>
<evidence type="ECO:0000256" key="1">
    <source>
        <dbReference type="ARBA" id="ARBA00005187"/>
    </source>
</evidence>
<evidence type="ECO:0000256" key="8">
    <source>
        <dbReference type="PIRSR" id="PIRSR001589-1"/>
    </source>
</evidence>
<feature type="site" description="Important for beta-aspartyl-AMP intermediate formation" evidence="10">
    <location>
        <position position="367"/>
    </location>
</feature>
<comment type="caution">
    <text evidence="12">The sequence shown here is derived from an EMBL/GenBank/DDBJ whole genome shotgun (WGS) entry which is preliminary data.</text>
</comment>
<keyword evidence="13" id="KW-1185">Reference proteome</keyword>
<reference evidence="12 13" key="1">
    <citation type="submission" date="2015-07" db="EMBL/GenBank/DDBJ databases">
        <title>The draft genome sequence of Leadbetterella sp. JN14-9.</title>
        <authorList>
            <person name="Liu Y."/>
            <person name="Du J."/>
            <person name="Shao Z."/>
        </authorList>
    </citation>
    <scope>NUCLEOTIDE SEQUENCE [LARGE SCALE GENOMIC DNA]</scope>
    <source>
        <strain evidence="12 13">JN14-9</strain>
    </source>
</reference>
<feature type="domain" description="Glutamine amidotransferase type-2" evidence="11">
    <location>
        <begin position="2"/>
        <end position="214"/>
    </location>
</feature>
<evidence type="ECO:0000256" key="3">
    <source>
        <dbReference type="ARBA" id="ARBA00012737"/>
    </source>
</evidence>
<gene>
    <name evidence="12" type="ORF">AFM12_08000</name>
</gene>
<dbReference type="PATRIC" id="fig|1605367.3.peg.2981"/>
<dbReference type="InterPro" id="IPR001962">
    <property type="entry name" value="Asn_synthase"/>
</dbReference>
<dbReference type="Proteomes" id="UP000050454">
    <property type="component" value="Unassembled WGS sequence"/>
</dbReference>
<dbReference type="Gene3D" id="3.40.50.620">
    <property type="entry name" value="HUPs"/>
    <property type="match status" value="1"/>
</dbReference>
<dbReference type="Gene3D" id="3.60.20.10">
    <property type="entry name" value="Glutamine Phosphoribosylpyrophosphate, subunit 1, domain 1"/>
    <property type="match status" value="1"/>
</dbReference>
<keyword evidence="4 9" id="KW-0547">Nucleotide-binding</keyword>
<dbReference type="GO" id="GO:0004066">
    <property type="term" value="F:asparagine synthase (glutamine-hydrolyzing) activity"/>
    <property type="evidence" value="ECO:0007669"/>
    <property type="project" value="UniProtKB-EC"/>
</dbReference>
<dbReference type="EC" id="6.3.5.4" evidence="3"/>
<keyword evidence="8" id="KW-0061">Asparagine biosynthesis</keyword>
<comment type="pathway">
    <text evidence="1">Amino-acid biosynthesis; L-asparagine biosynthesis; L-asparagine from L-aspartate (L-Gln route): step 1/1.</text>
</comment>
<dbReference type="OrthoDB" id="9763290at2"/>
<dbReference type="STRING" id="1605367.AFM12_08000"/>
<dbReference type="CDD" id="cd01991">
    <property type="entry name" value="Asn_synthase_B_C"/>
    <property type="match status" value="1"/>
</dbReference>
<dbReference type="InterPro" id="IPR029055">
    <property type="entry name" value="Ntn_hydrolases_N"/>
</dbReference>
<dbReference type="InterPro" id="IPR017932">
    <property type="entry name" value="GATase_2_dom"/>
</dbReference>
<dbReference type="InterPro" id="IPR006426">
    <property type="entry name" value="Asn_synth_AEB"/>
</dbReference>
<dbReference type="SUPFAM" id="SSF52402">
    <property type="entry name" value="Adenine nucleotide alpha hydrolases-like"/>
    <property type="match status" value="1"/>
</dbReference>
<evidence type="ECO:0000256" key="5">
    <source>
        <dbReference type="ARBA" id="ARBA00022840"/>
    </source>
</evidence>